<evidence type="ECO:0000256" key="1">
    <source>
        <dbReference type="SAM" id="SignalP"/>
    </source>
</evidence>
<evidence type="ECO:0000313" key="3">
    <source>
        <dbReference type="Proteomes" id="UP000215914"/>
    </source>
</evidence>
<dbReference type="AlphaFoldDB" id="A0A9K3N0Q7"/>
<dbReference type="Gramene" id="mRNA:HanXRQr2_Chr11g0499321">
    <property type="protein sequence ID" value="mRNA:HanXRQr2_Chr11g0499321"/>
    <property type="gene ID" value="HanXRQr2_Chr11g0499321"/>
</dbReference>
<reference evidence="2" key="2">
    <citation type="submission" date="2020-06" db="EMBL/GenBank/DDBJ databases">
        <title>Helianthus annuus Genome sequencing and assembly Release 2.</title>
        <authorList>
            <person name="Gouzy J."/>
            <person name="Langlade N."/>
            <person name="Munos S."/>
        </authorList>
    </citation>
    <scope>NUCLEOTIDE SEQUENCE</scope>
    <source>
        <tissue evidence="2">Leaves</tissue>
    </source>
</reference>
<keyword evidence="1" id="KW-0732">Signal</keyword>
<keyword evidence="3" id="KW-1185">Reference proteome</keyword>
<proteinExistence type="predicted"/>
<name>A0A9K3N0Q7_HELAN</name>
<comment type="caution">
    <text evidence="2">The sequence shown here is derived from an EMBL/GenBank/DDBJ whole genome shotgun (WGS) entry which is preliminary data.</text>
</comment>
<dbReference type="EMBL" id="MNCJ02000326">
    <property type="protein sequence ID" value="KAF5782721.1"/>
    <property type="molecule type" value="Genomic_DNA"/>
</dbReference>
<accession>A0A9K3N0Q7</accession>
<organism evidence="2 3">
    <name type="scientific">Helianthus annuus</name>
    <name type="common">Common sunflower</name>
    <dbReference type="NCBI Taxonomy" id="4232"/>
    <lineage>
        <taxon>Eukaryota</taxon>
        <taxon>Viridiplantae</taxon>
        <taxon>Streptophyta</taxon>
        <taxon>Embryophyta</taxon>
        <taxon>Tracheophyta</taxon>
        <taxon>Spermatophyta</taxon>
        <taxon>Magnoliopsida</taxon>
        <taxon>eudicotyledons</taxon>
        <taxon>Gunneridae</taxon>
        <taxon>Pentapetalae</taxon>
        <taxon>asterids</taxon>
        <taxon>campanulids</taxon>
        <taxon>Asterales</taxon>
        <taxon>Asteraceae</taxon>
        <taxon>Asteroideae</taxon>
        <taxon>Heliantheae alliance</taxon>
        <taxon>Heliantheae</taxon>
        <taxon>Helianthus</taxon>
    </lineage>
</organism>
<gene>
    <name evidence="2" type="ORF">HanXRQr2_Chr11g0499321</name>
</gene>
<reference evidence="2" key="1">
    <citation type="journal article" date="2017" name="Nature">
        <title>The sunflower genome provides insights into oil metabolism, flowering and Asterid evolution.</title>
        <authorList>
            <person name="Badouin H."/>
            <person name="Gouzy J."/>
            <person name="Grassa C.J."/>
            <person name="Murat F."/>
            <person name="Staton S.E."/>
            <person name="Cottret L."/>
            <person name="Lelandais-Briere C."/>
            <person name="Owens G.L."/>
            <person name="Carrere S."/>
            <person name="Mayjonade B."/>
            <person name="Legrand L."/>
            <person name="Gill N."/>
            <person name="Kane N.C."/>
            <person name="Bowers J.E."/>
            <person name="Hubner S."/>
            <person name="Bellec A."/>
            <person name="Berard A."/>
            <person name="Berges H."/>
            <person name="Blanchet N."/>
            <person name="Boniface M.C."/>
            <person name="Brunel D."/>
            <person name="Catrice O."/>
            <person name="Chaidir N."/>
            <person name="Claudel C."/>
            <person name="Donnadieu C."/>
            <person name="Faraut T."/>
            <person name="Fievet G."/>
            <person name="Helmstetter N."/>
            <person name="King M."/>
            <person name="Knapp S.J."/>
            <person name="Lai Z."/>
            <person name="Le Paslier M.C."/>
            <person name="Lippi Y."/>
            <person name="Lorenzon L."/>
            <person name="Mandel J.R."/>
            <person name="Marage G."/>
            <person name="Marchand G."/>
            <person name="Marquand E."/>
            <person name="Bret-Mestries E."/>
            <person name="Morien E."/>
            <person name="Nambeesan S."/>
            <person name="Nguyen T."/>
            <person name="Pegot-Espagnet P."/>
            <person name="Pouilly N."/>
            <person name="Raftis F."/>
            <person name="Sallet E."/>
            <person name="Schiex T."/>
            <person name="Thomas J."/>
            <person name="Vandecasteele C."/>
            <person name="Vares D."/>
            <person name="Vear F."/>
            <person name="Vautrin S."/>
            <person name="Crespi M."/>
            <person name="Mangin B."/>
            <person name="Burke J.M."/>
            <person name="Salse J."/>
            <person name="Munos S."/>
            <person name="Vincourt P."/>
            <person name="Rieseberg L.H."/>
            <person name="Langlade N.B."/>
        </authorList>
    </citation>
    <scope>NUCLEOTIDE SEQUENCE</scope>
    <source>
        <tissue evidence="2">Leaves</tissue>
    </source>
</reference>
<sequence>MICVFWLRIHVLLTWYQSQKGSLEFSFPLPILGFRSNSDVCGIWV</sequence>
<dbReference type="Proteomes" id="UP000215914">
    <property type="component" value="Unassembled WGS sequence"/>
</dbReference>
<evidence type="ECO:0000313" key="2">
    <source>
        <dbReference type="EMBL" id="KAF5782721.1"/>
    </source>
</evidence>
<feature type="signal peptide" evidence="1">
    <location>
        <begin position="1"/>
        <end position="21"/>
    </location>
</feature>
<protein>
    <submittedName>
        <fullName evidence="2">Uncharacterized protein</fullName>
    </submittedName>
</protein>
<feature type="chain" id="PRO_5039935379" evidence="1">
    <location>
        <begin position="22"/>
        <end position="45"/>
    </location>
</feature>